<keyword evidence="4" id="KW-1185">Reference proteome</keyword>
<dbReference type="Pfam" id="PF17863">
    <property type="entry name" value="AAA_lid_2"/>
    <property type="match status" value="1"/>
</dbReference>
<name>A0ABN0PK77_9GAMM</name>
<dbReference type="EMBL" id="AXZL01000072">
    <property type="protein sequence ID" value="ESE40384.1"/>
    <property type="molecule type" value="Genomic_DNA"/>
</dbReference>
<dbReference type="InterPro" id="IPR011703">
    <property type="entry name" value="ATPase_AAA-3"/>
</dbReference>
<dbReference type="Gene3D" id="1.10.8.80">
    <property type="entry name" value="Magnesium chelatase subunit I, C-Terminal domain"/>
    <property type="match status" value="1"/>
</dbReference>
<evidence type="ECO:0000313" key="3">
    <source>
        <dbReference type="EMBL" id="ESE40384.1"/>
    </source>
</evidence>
<dbReference type="PIRSF" id="PIRSF002849">
    <property type="entry name" value="AAA_ATPase_chaperone_MoxR_prd"/>
    <property type="match status" value="1"/>
</dbReference>
<reference evidence="3 4" key="1">
    <citation type="journal article" date="2013" name="Genome Announc.">
        <title>Draft Genome Sequence of Shewanella decolorationis S12, a Dye-Degrading Bacterium Isolated from a Wastewater Treatment Plant.</title>
        <authorList>
            <person name="Xu M."/>
            <person name="Fang Y."/>
            <person name="Liu J."/>
            <person name="Chen X."/>
            <person name="Sun G."/>
            <person name="Guo J."/>
            <person name="Hua Z."/>
            <person name="Tu Q."/>
            <person name="Wu L."/>
            <person name="Zhou J."/>
            <person name="Liu X."/>
        </authorList>
    </citation>
    <scope>NUCLEOTIDE SEQUENCE [LARGE SCALE GENOMIC DNA]</scope>
    <source>
        <strain evidence="3 4">S12</strain>
    </source>
</reference>
<evidence type="ECO:0000313" key="4">
    <source>
        <dbReference type="Proteomes" id="UP000017548"/>
    </source>
</evidence>
<proteinExistence type="predicted"/>
<organism evidence="3 4">
    <name type="scientific">Shewanella decolorationis S12</name>
    <dbReference type="NCBI Taxonomy" id="1353536"/>
    <lineage>
        <taxon>Bacteria</taxon>
        <taxon>Pseudomonadati</taxon>
        <taxon>Pseudomonadota</taxon>
        <taxon>Gammaproteobacteria</taxon>
        <taxon>Alteromonadales</taxon>
        <taxon>Shewanellaceae</taxon>
        <taxon>Shewanella</taxon>
    </lineage>
</organism>
<evidence type="ECO:0000259" key="1">
    <source>
        <dbReference type="Pfam" id="PF07726"/>
    </source>
</evidence>
<dbReference type="InterPro" id="IPR050764">
    <property type="entry name" value="CbbQ/NirQ/NorQ/GpvN"/>
</dbReference>
<dbReference type="SUPFAM" id="SSF52540">
    <property type="entry name" value="P-loop containing nucleoside triphosphate hydrolases"/>
    <property type="match status" value="1"/>
</dbReference>
<feature type="domain" description="ChlI/MoxR AAA lid" evidence="2">
    <location>
        <begin position="246"/>
        <end position="299"/>
    </location>
</feature>
<evidence type="ECO:0000259" key="2">
    <source>
        <dbReference type="Pfam" id="PF17863"/>
    </source>
</evidence>
<accession>A0ABN0PK77</accession>
<dbReference type="Proteomes" id="UP000017548">
    <property type="component" value="Unassembled WGS sequence"/>
</dbReference>
<protein>
    <submittedName>
        <fullName evidence="3">Atpase aaa</fullName>
    </submittedName>
</protein>
<feature type="domain" description="ATPase AAA-3" evidence="1">
    <location>
        <begin position="46"/>
        <end position="176"/>
    </location>
</feature>
<dbReference type="Pfam" id="PF07726">
    <property type="entry name" value="AAA_3"/>
    <property type="match status" value="1"/>
</dbReference>
<dbReference type="InterPro" id="IPR027417">
    <property type="entry name" value="P-loop_NTPase"/>
</dbReference>
<gene>
    <name evidence="3" type="ORF">SHD_3136</name>
</gene>
<dbReference type="PANTHER" id="PTHR42759">
    <property type="entry name" value="MOXR FAMILY PROTEIN"/>
    <property type="match status" value="1"/>
</dbReference>
<dbReference type="PANTHER" id="PTHR42759:SF5">
    <property type="entry name" value="METHANOL DEHYDROGENASE REGULATOR"/>
    <property type="match status" value="1"/>
</dbReference>
<sequence>MTLSMHKESPVAHSGLSQLLQQLEQVLLGKPRQIRLALACILARGHLLIEDLPGMGKTSLSHALAQSLGLSYQRIQFTSDMLPADILGVSIFDKHQAQFVFHPGPIFKQMVLADEINRASPKTQSALLEAMAEQQISVDGVTHRLPNPFFVIATQNPTEQSGTFPLPESQLDRFMMRISIGYPSHDAELAMLKSDQTPQTLDNLPQCLTPLALTQLQEQCDKVAASDALLNYVLALVHDSRNQTDAVGLSPRATKALLQAAKAWAFLEGRHYLVPEDVQAVFCSVAEHRLRTSSQLQGEALSERILASVNPIM</sequence>
<dbReference type="CDD" id="cd00009">
    <property type="entry name" value="AAA"/>
    <property type="match status" value="1"/>
</dbReference>
<dbReference type="Gene3D" id="3.40.50.300">
    <property type="entry name" value="P-loop containing nucleotide triphosphate hydrolases"/>
    <property type="match status" value="1"/>
</dbReference>
<comment type="caution">
    <text evidence="3">The sequence shown here is derived from an EMBL/GenBank/DDBJ whole genome shotgun (WGS) entry which is preliminary data.</text>
</comment>
<dbReference type="InterPro" id="IPR041628">
    <property type="entry name" value="ChlI/MoxR_AAA_lid"/>
</dbReference>